<dbReference type="OrthoDB" id="2959290at2759"/>
<comment type="caution">
    <text evidence="2">The sequence shown here is derived from an EMBL/GenBank/DDBJ whole genome shotgun (WGS) entry which is preliminary data.</text>
</comment>
<keyword evidence="3" id="KW-1185">Reference proteome</keyword>
<proteinExistence type="predicted"/>
<dbReference type="AlphaFoldDB" id="A0A4Y7TWX4"/>
<feature type="region of interest" description="Disordered" evidence="1">
    <location>
        <begin position="335"/>
        <end position="389"/>
    </location>
</feature>
<reference evidence="2 3" key="1">
    <citation type="journal article" date="2019" name="Nat. Ecol. Evol.">
        <title>Megaphylogeny resolves global patterns of mushroom evolution.</title>
        <authorList>
            <person name="Varga T."/>
            <person name="Krizsan K."/>
            <person name="Foldi C."/>
            <person name="Dima B."/>
            <person name="Sanchez-Garcia M."/>
            <person name="Sanchez-Ramirez S."/>
            <person name="Szollosi G.J."/>
            <person name="Szarkandi J.G."/>
            <person name="Papp V."/>
            <person name="Albert L."/>
            <person name="Andreopoulos W."/>
            <person name="Angelini C."/>
            <person name="Antonin V."/>
            <person name="Barry K.W."/>
            <person name="Bougher N.L."/>
            <person name="Buchanan P."/>
            <person name="Buyck B."/>
            <person name="Bense V."/>
            <person name="Catcheside P."/>
            <person name="Chovatia M."/>
            <person name="Cooper J."/>
            <person name="Damon W."/>
            <person name="Desjardin D."/>
            <person name="Finy P."/>
            <person name="Geml J."/>
            <person name="Haridas S."/>
            <person name="Hughes K."/>
            <person name="Justo A."/>
            <person name="Karasinski D."/>
            <person name="Kautmanova I."/>
            <person name="Kiss B."/>
            <person name="Kocsube S."/>
            <person name="Kotiranta H."/>
            <person name="LaButti K.M."/>
            <person name="Lechner B.E."/>
            <person name="Liimatainen K."/>
            <person name="Lipzen A."/>
            <person name="Lukacs Z."/>
            <person name="Mihaltcheva S."/>
            <person name="Morgado L.N."/>
            <person name="Niskanen T."/>
            <person name="Noordeloos M.E."/>
            <person name="Ohm R.A."/>
            <person name="Ortiz-Santana B."/>
            <person name="Ovrebo C."/>
            <person name="Racz N."/>
            <person name="Riley R."/>
            <person name="Savchenko A."/>
            <person name="Shiryaev A."/>
            <person name="Soop K."/>
            <person name="Spirin V."/>
            <person name="Szebenyi C."/>
            <person name="Tomsovsky M."/>
            <person name="Tulloss R.E."/>
            <person name="Uehling J."/>
            <person name="Grigoriev I.V."/>
            <person name="Vagvolgyi C."/>
            <person name="Papp T."/>
            <person name="Martin F.M."/>
            <person name="Miettinen O."/>
            <person name="Hibbett D.S."/>
            <person name="Nagy L.G."/>
        </authorList>
    </citation>
    <scope>NUCLEOTIDE SEQUENCE [LARGE SCALE GENOMIC DNA]</scope>
    <source>
        <strain evidence="2 3">FP101781</strain>
    </source>
</reference>
<dbReference type="Proteomes" id="UP000298030">
    <property type="component" value="Unassembled WGS sequence"/>
</dbReference>
<dbReference type="EMBL" id="QPFP01000003">
    <property type="protein sequence ID" value="TEB38122.1"/>
    <property type="molecule type" value="Genomic_DNA"/>
</dbReference>
<accession>A0A4Y7TWX4</accession>
<sequence>MALLLWYSESAAILVVLAGALKSILSRGVCLSSTVREAFVLPSRVLRIGVLPGPVNLFNCPYARKGHLYPMFRWNSRFRAHAAHLKEKSGWYMVPVTYPDGNLSLPFLEYFSIQPQEPVLTAGFSRPSAPPSLTFIKGKLGSMVGGPLFWANSSDKARKEWVGPVVVLVVLSDVIEDPSQIPMGIVFKQGSGRRSSRAERPDSPRSKMVRIGKYRFVPAGNVGWRLFPSRVRNEQDKLKDPDDEYTLTADGEISPSRDNFLPPPISEADRQNAWWLEDNPPGVETLSQAVVEADPQGDSRPPTPTSPAAEFTALPNYELVAARIRRMKERGLQWVNKKSSEPGAAHAASSSRQPPISRPMPLRRRCEVYSSVGEREPGSRAGVSRLLDA</sequence>
<evidence type="ECO:0000256" key="1">
    <source>
        <dbReference type="SAM" id="MobiDB-lite"/>
    </source>
</evidence>
<name>A0A4Y7TWX4_COPMI</name>
<protein>
    <submittedName>
        <fullName evidence="2">Uncharacterized protein</fullName>
    </submittedName>
</protein>
<evidence type="ECO:0000313" key="2">
    <source>
        <dbReference type="EMBL" id="TEB38122.1"/>
    </source>
</evidence>
<gene>
    <name evidence="2" type="ORF">FA13DRAFT_1705140</name>
</gene>
<evidence type="ECO:0000313" key="3">
    <source>
        <dbReference type="Proteomes" id="UP000298030"/>
    </source>
</evidence>
<organism evidence="2 3">
    <name type="scientific">Coprinellus micaceus</name>
    <name type="common">Glistening ink-cap mushroom</name>
    <name type="synonym">Coprinus micaceus</name>
    <dbReference type="NCBI Taxonomy" id="71717"/>
    <lineage>
        <taxon>Eukaryota</taxon>
        <taxon>Fungi</taxon>
        <taxon>Dikarya</taxon>
        <taxon>Basidiomycota</taxon>
        <taxon>Agaricomycotina</taxon>
        <taxon>Agaricomycetes</taxon>
        <taxon>Agaricomycetidae</taxon>
        <taxon>Agaricales</taxon>
        <taxon>Agaricineae</taxon>
        <taxon>Psathyrellaceae</taxon>
        <taxon>Coprinellus</taxon>
    </lineage>
</organism>